<dbReference type="STRING" id="493475.GARC_0898"/>
<proteinExistence type="predicted"/>
<keyword evidence="1" id="KW-0472">Membrane</keyword>
<dbReference type="OrthoDB" id="9804360at2"/>
<reference evidence="2 3" key="1">
    <citation type="journal article" date="2017" name="Antonie Van Leeuwenhoek">
        <title>Rhizobium rhizosphaerae sp. nov., a novel species isolated from rice rhizosphere.</title>
        <authorList>
            <person name="Zhao J.J."/>
            <person name="Zhang J."/>
            <person name="Zhang R.J."/>
            <person name="Zhang C.W."/>
            <person name="Yin H.Q."/>
            <person name="Zhang X.X."/>
        </authorList>
    </citation>
    <scope>NUCLEOTIDE SEQUENCE [LARGE SCALE GENOMIC DNA]</scope>
    <source>
        <strain evidence="2 3">BSs20135</strain>
    </source>
</reference>
<comment type="caution">
    <text evidence="2">The sequence shown here is derived from an EMBL/GenBank/DDBJ whole genome shotgun (WGS) entry which is preliminary data.</text>
</comment>
<evidence type="ECO:0000256" key="1">
    <source>
        <dbReference type="SAM" id="Phobius"/>
    </source>
</evidence>
<sequence length="69" mass="7888">MNTALLLWSIVFSSIGVGYFIYGKKRESLLIRYTGLALILFPYFFDNAFPVVIVGLILMALPKLLIRYL</sequence>
<evidence type="ECO:0000313" key="3">
    <source>
        <dbReference type="Proteomes" id="UP000006327"/>
    </source>
</evidence>
<dbReference type="eggNOG" id="ENOG50330GM">
    <property type="taxonomic scope" value="Bacteria"/>
</dbReference>
<protein>
    <recommendedName>
        <fullName evidence="4">Amino acid transport protein</fullName>
    </recommendedName>
</protein>
<keyword evidence="1" id="KW-1133">Transmembrane helix</keyword>
<keyword evidence="1" id="KW-0812">Transmembrane</keyword>
<name>K6XB84_9ALTE</name>
<keyword evidence="3" id="KW-1185">Reference proteome</keyword>
<dbReference type="Proteomes" id="UP000006327">
    <property type="component" value="Unassembled WGS sequence"/>
</dbReference>
<dbReference type="EMBL" id="BAEO01000010">
    <property type="protein sequence ID" value="GAC17879.1"/>
    <property type="molecule type" value="Genomic_DNA"/>
</dbReference>
<gene>
    <name evidence="2" type="ORF">GARC_0898</name>
</gene>
<evidence type="ECO:0000313" key="2">
    <source>
        <dbReference type="EMBL" id="GAC17879.1"/>
    </source>
</evidence>
<feature type="transmembrane region" description="Helical" evidence="1">
    <location>
        <begin position="6"/>
        <end position="22"/>
    </location>
</feature>
<dbReference type="RefSeq" id="WP_007617142.1">
    <property type="nucleotide sequence ID" value="NZ_BAEO01000010.1"/>
</dbReference>
<evidence type="ECO:0008006" key="4">
    <source>
        <dbReference type="Google" id="ProtNLM"/>
    </source>
</evidence>
<dbReference type="AlphaFoldDB" id="K6XB84"/>
<organism evidence="2 3">
    <name type="scientific">Paraglaciecola arctica BSs20135</name>
    <dbReference type="NCBI Taxonomy" id="493475"/>
    <lineage>
        <taxon>Bacteria</taxon>
        <taxon>Pseudomonadati</taxon>
        <taxon>Pseudomonadota</taxon>
        <taxon>Gammaproteobacteria</taxon>
        <taxon>Alteromonadales</taxon>
        <taxon>Alteromonadaceae</taxon>
        <taxon>Paraglaciecola</taxon>
    </lineage>
</organism>
<accession>K6XB84</accession>